<proteinExistence type="predicted"/>
<dbReference type="PANTHER" id="PTHR30441:SF4">
    <property type="entry name" value="PROTEIN ASMA"/>
    <property type="match status" value="1"/>
</dbReference>
<dbReference type="EMBL" id="JABBKX010000015">
    <property type="protein sequence ID" value="NMJ44345.1"/>
    <property type="molecule type" value="Genomic_DNA"/>
</dbReference>
<sequence>MSRRLLLLFLGLPLALLGLAWFAPRLLDWEAQRLRVAAIAEARLGRPVGLGGPLRVTFLPQPMVEASRVHVGTPDGNGLGITARALRLRLGLLPLLLGRLEPRDLVLVGADVRLPWPPETIGALRPPPWLTDFDARIESSRVSVGGAVFEGVAARLAAPGPLDAVRIEGSFTWRSAPVRFQAVVGRPGHDGVATLDVVLGVTGASASARGVLVAEGGFEGRVEASGSDIAALFAAPSGAFRATGRLAVTGELAAADDLALDIAGVTGRGAATFRFAPEPRLDVALALARLDLDAWVAALRRAPQPPLPMGLDLSAEVAAFHGATLRGLRGGVMREGDRLVLSNISTMLPGEAQLTASGSAQGGRLELTGQVSGPSLRATLAAFGVPVDRFAATRLRAFEGTGRVDLDAAQLAVPELAGMVDGARLSGAGVLRFGVRPVIAAGLTFDHLDLDGLLPTRIAPLDALRAAPGMDVNLRLAAESIAWAGVRADRASLDAAVDQGRLTIRRAAARLGEDDVSLAGTIAFGATPRFTDVALDLGGGTAGGVARALLPNAGLSDALLGQPLRVRIAGTGPADALAVTAEGELGELRLAGQANLVLGQGRGTGSVTLRHPGAPRLAFLLGAPEPPEWLGEGSLSLVATLAVAPDNVTTENLELVAGGLRARGQLALALDGARPRLTGRLAADRLPLPGLPGREAPPLVLAPIGRIDADVAVEAVEVVTPDLPVLQAFAARLTIEEGRAVLDGLRAGLGGGRLDGRLALDAMAQPPVVSGALGLTGATLTGPLFGTPIDIASGQLDAQGRFTASGHGASALLSTLTGEGRFAIANGVLGGVALAGAASAAALDDGVAAEQGVREALEGGATAVDRLTGGWRTADGEVSLEGVGLAAEGGATGTIEGRIDIVRGALDLRLAVQPPGDGAPPIALRVTGPAEAPRRQPEVAPWARWRAER</sequence>
<evidence type="ECO:0000313" key="3">
    <source>
        <dbReference type="EMBL" id="NMJ44345.1"/>
    </source>
</evidence>
<comment type="caution">
    <text evidence="3">The sequence shown here is derived from an EMBL/GenBank/DDBJ whole genome shotgun (WGS) entry which is preliminary data.</text>
</comment>
<dbReference type="Proteomes" id="UP000548582">
    <property type="component" value="Unassembled WGS sequence"/>
</dbReference>
<organism evidence="3 4">
    <name type="scientific">Neoroseomonas marina</name>
    <dbReference type="NCBI Taxonomy" id="1232220"/>
    <lineage>
        <taxon>Bacteria</taxon>
        <taxon>Pseudomonadati</taxon>
        <taxon>Pseudomonadota</taxon>
        <taxon>Alphaproteobacteria</taxon>
        <taxon>Acetobacterales</taxon>
        <taxon>Acetobacteraceae</taxon>
        <taxon>Neoroseomonas</taxon>
    </lineage>
</organism>
<reference evidence="3 4" key="1">
    <citation type="submission" date="2020-03" db="EMBL/GenBank/DDBJ databases">
        <authorList>
            <person name="Sun Q."/>
        </authorList>
    </citation>
    <scope>NUCLEOTIDE SEQUENCE [LARGE SCALE GENOMIC DNA]</scope>
    <source>
        <strain evidence="3 4">JC162</strain>
    </source>
</reference>
<dbReference type="InterPro" id="IPR052894">
    <property type="entry name" value="AsmA-related"/>
</dbReference>
<dbReference type="GO" id="GO:0005886">
    <property type="term" value="C:plasma membrane"/>
    <property type="evidence" value="ECO:0007669"/>
    <property type="project" value="TreeGrafter"/>
</dbReference>
<feature type="region of interest" description="Disordered" evidence="1">
    <location>
        <begin position="919"/>
        <end position="949"/>
    </location>
</feature>
<dbReference type="RefSeq" id="WP_170056527.1">
    <property type="nucleotide sequence ID" value="NZ_JABBKX010000015.1"/>
</dbReference>
<dbReference type="Pfam" id="PF05170">
    <property type="entry name" value="AsmA"/>
    <property type="match status" value="1"/>
</dbReference>
<dbReference type="PANTHER" id="PTHR30441">
    <property type="entry name" value="DUF748 DOMAIN-CONTAINING PROTEIN"/>
    <property type="match status" value="1"/>
</dbReference>
<evidence type="ECO:0000259" key="2">
    <source>
        <dbReference type="Pfam" id="PF05170"/>
    </source>
</evidence>
<evidence type="ECO:0000313" key="4">
    <source>
        <dbReference type="Proteomes" id="UP000548582"/>
    </source>
</evidence>
<evidence type="ECO:0000256" key="1">
    <source>
        <dbReference type="SAM" id="MobiDB-lite"/>
    </source>
</evidence>
<gene>
    <name evidence="3" type="ORF">GWK16_24070</name>
</gene>
<protein>
    <submittedName>
        <fullName evidence="3">AsmA family protein</fullName>
    </submittedName>
</protein>
<name>A0A848ELE1_9PROT</name>
<feature type="domain" description="AsmA" evidence="2">
    <location>
        <begin position="707"/>
        <end position="879"/>
    </location>
</feature>
<accession>A0A848ELE1</accession>
<dbReference type="InterPro" id="IPR007844">
    <property type="entry name" value="AsmA"/>
</dbReference>
<dbReference type="GO" id="GO:0090313">
    <property type="term" value="P:regulation of protein targeting to membrane"/>
    <property type="evidence" value="ECO:0007669"/>
    <property type="project" value="TreeGrafter"/>
</dbReference>
<keyword evidence="4" id="KW-1185">Reference proteome</keyword>
<dbReference type="AlphaFoldDB" id="A0A848ELE1"/>